<keyword evidence="3 8" id="KW-0808">Transferase</keyword>
<dbReference type="AlphaFoldDB" id="A0A1H7UI07"/>
<feature type="modified residue" description="N6-(pyridoxal phosphate)lysine" evidence="8 9">
    <location>
        <position position="300"/>
    </location>
</feature>
<dbReference type="InterPro" id="IPR004534">
    <property type="entry name" value="SelA_trans"/>
</dbReference>
<proteinExistence type="inferred from homology"/>
<dbReference type="InterPro" id="IPR015424">
    <property type="entry name" value="PyrdxlP-dep_Trfase"/>
</dbReference>
<comment type="similarity">
    <text evidence="7 8">Belongs to the SelA family.</text>
</comment>
<evidence type="ECO:0000256" key="9">
    <source>
        <dbReference type="PIRSR" id="PIRSR618319-50"/>
    </source>
</evidence>
<evidence type="ECO:0000256" key="4">
    <source>
        <dbReference type="ARBA" id="ARBA00022898"/>
    </source>
</evidence>
<dbReference type="EMBL" id="FOBS01000001">
    <property type="protein sequence ID" value="SEL95887.1"/>
    <property type="molecule type" value="Genomic_DNA"/>
</dbReference>
<name>A0A1H7UI07_9BACT</name>
<keyword evidence="5 8" id="KW-0648">Protein biosynthesis</keyword>
<organism evidence="11 12">
    <name type="scientific">Syntrophus gentianae</name>
    <dbReference type="NCBI Taxonomy" id="43775"/>
    <lineage>
        <taxon>Bacteria</taxon>
        <taxon>Pseudomonadati</taxon>
        <taxon>Thermodesulfobacteriota</taxon>
        <taxon>Syntrophia</taxon>
        <taxon>Syntrophales</taxon>
        <taxon>Syntrophaceae</taxon>
        <taxon>Syntrophus</taxon>
    </lineage>
</organism>
<dbReference type="NCBIfam" id="TIGR00474">
    <property type="entry name" value="selA"/>
    <property type="match status" value="1"/>
</dbReference>
<sequence length="472" mass="51954">MNEQIQTLLRGLPKIDEILLILEKRNVEGRAPREVVRAACREAVEDLRRSILSRKGDAGKMRLPLATEIADLVERRMDALHRPRLKRVINATGVILHTNLGRAPLCREARDQLLSVAEGYSNLEYDLARGERGKRYDAVRELLCLLAGVEDALVVNNNAAAVLLALNTLAEGREVIVSRGELVEIGGEFRVPEIMEKSGGRLREVGATNRTRLADYERAISPETGLILKVHSSNFKMVGFTEETSLEELVALGKKHSLPVMYDVGSGCFLDLAEYGLPGEPVVREVAASGVDVLTFSGDKMLGGAQAGIILGRRNLLEKIQRNPLNRALRIDKLTLAAMEATLRVYLNPKEAVNRLRILKALTEPLNDVTRRARKLLGMLKRALPTSFSLALRPGASMVGGGALPGMEIQTTMVGIRMSGFSAGRLEERLRRLDVPIIVRVANNELLLDLRTIAEDELKLIREGLLALAENA</sequence>
<dbReference type="EC" id="2.9.1.1" evidence="8"/>
<dbReference type="PANTHER" id="PTHR32328:SF0">
    <property type="entry name" value="L-SERYL-TRNA(SEC) SELENIUM TRANSFERASE"/>
    <property type="match status" value="1"/>
</dbReference>
<comment type="function">
    <text evidence="8">Converts seryl-tRNA(Sec) to selenocysteinyl-tRNA(Sec) required for selenoprotein biosynthesis.</text>
</comment>
<reference evidence="11 12" key="1">
    <citation type="submission" date="2016-10" db="EMBL/GenBank/DDBJ databases">
        <authorList>
            <person name="de Groot N.N."/>
        </authorList>
    </citation>
    <scope>NUCLEOTIDE SEQUENCE [LARGE SCALE GENOMIC DNA]</scope>
    <source>
        <strain evidence="11 12">DSM 8423</strain>
    </source>
</reference>
<dbReference type="UniPathway" id="UPA00906">
    <property type="reaction ID" value="UER00896"/>
</dbReference>
<keyword evidence="6 8" id="KW-0711">Selenium</keyword>
<accession>A0A1H7UI07</accession>
<gene>
    <name evidence="8" type="primary">selA</name>
    <name evidence="11" type="ORF">SAMN04489760_101167</name>
</gene>
<dbReference type="Gene3D" id="3.90.1150.180">
    <property type="match status" value="1"/>
</dbReference>
<evidence type="ECO:0000256" key="2">
    <source>
        <dbReference type="ARBA" id="ARBA00022490"/>
    </source>
</evidence>
<evidence type="ECO:0000256" key="3">
    <source>
        <dbReference type="ARBA" id="ARBA00022679"/>
    </source>
</evidence>
<feature type="domain" description="L-seryl-tRNA selenium transferase N-terminal" evidence="10">
    <location>
        <begin position="9"/>
        <end position="48"/>
    </location>
</feature>
<comment type="catalytic activity">
    <reaction evidence="8">
        <text>L-seryl-tRNA(Sec) + selenophosphate + H(+) = L-selenocysteinyl-tRNA(Sec) + phosphate</text>
        <dbReference type="Rhea" id="RHEA:22728"/>
        <dbReference type="Rhea" id="RHEA-COMP:9742"/>
        <dbReference type="Rhea" id="RHEA-COMP:9743"/>
        <dbReference type="ChEBI" id="CHEBI:15378"/>
        <dbReference type="ChEBI" id="CHEBI:16144"/>
        <dbReference type="ChEBI" id="CHEBI:43474"/>
        <dbReference type="ChEBI" id="CHEBI:78533"/>
        <dbReference type="ChEBI" id="CHEBI:78573"/>
        <dbReference type="EC" id="2.9.1.1"/>
    </reaction>
</comment>
<dbReference type="Gene3D" id="3.40.640.10">
    <property type="entry name" value="Type I PLP-dependent aspartate aminotransferase-like (Major domain)"/>
    <property type="match status" value="1"/>
</dbReference>
<keyword evidence="4 8" id="KW-0663">Pyridoxal phosphate</keyword>
<dbReference type="SUPFAM" id="SSF53383">
    <property type="entry name" value="PLP-dependent transferases"/>
    <property type="match status" value="1"/>
</dbReference>
<comment type="pathway">
    <text evidence="8">Aminoacyl-tRNA biosynthesis; selenocysteinyl-tRNA(Sec) biosynthesis; selenocysteinyl-tRNA(Sec) from L-seryl-tRNA(Sec) (bacterial route): step 1/1.</text>
</comment>
<dbReference type="InterPro" id="IPR025862">
    <property type="entry name" value="SelA_trans_N_dom"/>
</dbReference>
<protein>
    <recommendedName>
        <fullName evidence="8">L-seryl-tRNA(Sec) selenium transferase</fullName>
        <ecNumber evidence="8">2.9.1.1</ecNumber>
    </recommendedName>
    <alternativeName>
        <fullName evidence="8">Selenocysteine synthase</fullName>
        <shortName evidence="8">Sec synthase</shortName>
    </alternativeName>
    <alternativeName>
        <fullName evidence="8">Selenocysteinyl-tRNA(Sec) synthase</fullName>
    </alternativeName>
</protein>
<comment type="cofactor">
    <cofactor evidence="1 8 9">
        <name>pyridoxal 5'-phosphate</name>
        <dbReference type="ChEBI" id="CHEBI:597326"/>
    </cofactor>
</comment>
<dbReference type="InterPro" id="IPR015421">
    <property type="entry name" value="PyrdxlP-dep_Trfase_major"/>
</dbReference>
<evidence type="ECO:0000259" key="10">
    <source>
        <dbReference type="Pfam" id="PF12390"/>
    </source>
</evidence>
<dbReference type="HAMAP" id="MF_00423">
    <property type="entry name" value="SelA"/>
    <property type="match status" value="1"/>
</dbReference>
<dbReference type="GO" id="GO:0001514">
    <property type="term" value="P:selenocysteine incorporation"/>
    <property type="evidence" value="ECO:0007669"/>
    <property type="project" value="UniProtKB-UniRule"/>
</dbReference>
<evidence type="ECO:0000313" key="12">
    <source>
        <dbReference type="Proteomes" id="UP000198744"/>
    </source>
</evidence>
<dbReference type="Pfam" id="PF03841">
    <property type="entry name" value="SelA"/>
    <property type="match status" value="1"/>
</dbReference>
<comment type="subcellular location">
    <subcellularLocation>
        <location evidence="8">Cytoplasm</location>
    </subcellularLocation>
</comment>
<evidence type="ECO:0000256" key="5">
    <source>
        <dbReference type="ARBA" id="ARBA00022917"/>
    </source>
</evidence>
<keyword evidence="2 8" id="KW-0963">Cytoplasm</keyword>
<dbReference type="PANTHER" id="PTHR32328">
    <property type="entry name" value="L-SERYL-TRNA(SEC) SELENIUM TRANSFERASE"/>
    <property type="match status" value="1"/>
</dbReference>
<dbReference type="RefSeq" id="WP_093881881.1">
    <property type="nucleotide sequence ID" value="NZ_FOBS01000001.1"/>
</dbReference>
<dbReference type="GO" id="GO:0005737">
    <property type="term" value="C:cytoplasm"/>
    <property type="evidence" value="ECO:0007669"/>
    <property type="project" value="UniProtKB-SubCell"/>
</dbReference>
<keyword evidence="12" id="KW-1185">Reference proteome</keyword>
<dbReference type="Pfam" id="PF12390">
    <property type="entry name" value="Se-cys_synth_N"/>
    <property type="match status" value="1"/>
</dbReference>
<evidence type="ECO:0000256" key="1">
    <source>
        <dbReference type="ARBA" id="ARBA00001933"/>
    </source>
</evidence>
<evidence type="ECO:0000256" key="8">
    <source>
        <dbReference type="HAMAP-Rule" id="MF_00423"/>
    </source>
</evidence>
<dbReference type="InterPro" id="IPR018319">
    <property type="entry name" value="SelA-like"/>
</dbReference>
<dbReference type="GO" id="GO:0001717">
    <property type="term" value="P:conversion of seryl-tRNAsec to selenocys-tRNAsec"/>
    <property type="evidence" value="ECO:0007669"/>
    <property type="project" value="UniProtKB-UniRule"/>
</dbReference>
<evidence type="ECO:0000256" key="6">
    <source>
        <dbReference type="ARBA" id="ARBA00023266"/>
    </source>
</evidence>
<evidence type="ECO:0000313" key="11">
    <source>
        <dbReference type="EMBL" id="SEL95887.1"/>
    </source>
</evidence>
<evidence type="ECO:0000256" key="7">
    <source>
        <dbReference type="ARBA" id="ARBA00044507"/>
    </source>
</evidence>
<dbReference type="GO" id="GO:0004125">
    <property type="term" value="F:L-seryl-tRNA(Sec) selenium transferase activity"/>
    <property type="evidence" value="ECO:0007669"/>
    <property type="project" value="UniProtKB-UniRule"/>
</dbReference>
<dbReference type="OrthoDB" id="9787096at2"/>
<dbReference type="Proteomes" id="UP000198744">
    <property type="component" value="Unassembled WGS sequence"/>
</dbReference>
<dbReference type="STRING" id="43775.SAMN04489760_101167"/>